<dbReference type="EMBL" id="VSSQ01001319">
    <property type="protein sequence ID" value="MPM07295.1"/>
    <property type="molecule type" value="Genomic_DNA"/>
</dbReference>
<gene>
    <name evidence="2" type="ORF">SDC9_53601</name>
</gene>
<dbReference type="InterPro" id="IPR011856">
    <property type="entry name" value="tRNA_endonuc-like_dom_sf"/>
</dbReference>
<dbReference type="GO" id="GO:0003676">
    <property type="term" value="F:nucleic acid binding"/>
    <property type="evidence" value="ECO:0007669"/>
    <property type="project" value="InterPro"/>
</dbReference>
<sequence>MERNYFYLLEYSDCVVDIREQYSLLSIEDSIIIANELGIQHPKNPATTEEIVMTTDFFITIKTKEGTKAVTVARTNKSKDDLLDKRIIEKFKIERLYWERREIS</sequence>
<evidence type="ECO:0000313" key="2">
    <source>
        <dbReference type="EMBL" id="MPM07295.1"/>
    </source>
</evidence>
<reference evidence="2" key="1">
    <citation type="submission" date="2019-08" db="EMBL/GenBank/DDBJ databases">
        <authorList>
            <person name="Kucharzyk K."/>
            <person name="Murdoch R.W."/>
            <person name="Higgins S."/>
            <person name="Loffler F."/>
        </authorList>
    </citation>
    <scope>NUCLEOTIDE SEQUENCE</scope>
</reference>
<dbReference type="AlphaFoldDB" id="A0A644WTP8"/>
<feature type="domain" description="TnsA endonuclease N-terminal" evidence="1">
    <location>
        <begin position="13"/>
        <end position="103"/>
    </location>
</feature>
<comment type="caution">
    <text evidence="2">The sequence shown here is derived from an EMBL/GenBank/DDBJ whole genome shotgun (WGS) entry which is preliminary data.</text>
</comment>
<name>A0A644WTP8_9ZZZZ</name>
<proteinExistence type="predicted"/>
<dbReference type="Gene3D" id="3.40.1350.10">
    <property type="match status" value="1"/>
</dbReference>
<dbReference type="InterPro" id="IPR014833">
    <property type="entry name" value="TnsA_N"/>
</dbReference>
<dbReference type="Pfam" id="PF08722">
    <property type="entry name" value="Tn7_TnsA-like_N"/>
    <property type="match status" value="1"/>
</dbReference>
<protein>
    <recommendedName>
        <fullName evidence="1">TnsA endonuclease N-terminal domain-containing protein</fullName>
    </recommendedName>
</protein>
<accession>A0A644WTP8</accession>
<organism evidence="2">
    <name type="scientific">bioreactor metagenome</name>
    <dbReference type="NCBI Taxonomy" id="1076179"/>
    <lineage>
        <taxon>unclassified sequences</taxon>
        <taxon>metagenomes</taxon>
        <taxon>ecological metagenomes</taxon>
    </lineage>
</organism>
<dbReference type="InterPro" id="IPR011335">
    <property type="entry name" value="Restrct_endonuc-II-like"/>
</dbReference>
<evidence type="ECO:0000259" key="1">
    <source>
        <dbReference type="Pfam" id="PF08722"/>
    </source>
</evidence>
<dbReference type="SUPFAM" id="SSF52980">
    <property type="entry name" value="Restriction endonuclease-like"/>
    <property type="match status" value="1"/>
</dbReference>